<feature type="region of interest" description="Disordered" evidence="1">
    <location>
        <begin position="384"/>
        <end position="414"/>
    </location>
</feature>
<accession>A0ABN1JVA4</accession>
<comment type="caution">
    <text evidence="3">The sequence shown here is derived from an EMBL/GenBank/DDBJ whole genome shotgun (WGS) entry which is preliminary data.</text>
</comment>
<keyword evidence="2" id="KW-0812">Transmembrane</keyword>
<keyword evidence="2" id="KW-0472">Membrane</keyword>
<evidence type="ECO:0000256" key="1">
    <source>
        <dbReference type="SAM" id="MobiDB-lite"/>
    </source>
</evidence>
<dbReference type="Pfam" id="PF06898">
    <property type="entry name" value="YqfD"/>
    <property type="match status" value="1"/>
</dbReference>
<name>A0ABN1JVA4_9CLOT</name>
<feature type="transmembrane region" description="Helical" evidence="2">
    <location>
        <begin position="90"/>
        <end position="111"/>
    </location>
</feature>
<keyword evidence="4" id="KW-1185">Reference proteome</keyword>
<proteinExistence type="predicted"/>
<keyword evidence="2" id="KW-1133">Transmembrane helix</keyword>
<reference evidence="3 4" key="1">
    <citation type="journal article" date="2019" name="Int. J. Syst. Evol. Microbiol.">
        <title>The Global Catalogue of Microorganisms (GCM) 10K type strain sequencing project: providing services to taxonomists for standard genome sequencing and annotation.</title>
        <authorList>
            <consortium name="The Broad Institute Genomics Platform"/>
            <consortium name="The Broad Institute Genome Sequencing Center for Infectious Disease"/>
            <person name="Wu L."/>
            <person name="Ma J."/>
        </authorList>
    </citation>
    <scope>NUCLEOTIDE SEQUENCE [LARGE SCALE GENOMIC DNA]</scope>
    <source>
        <strain evidence="3 4">JCM 1407</strain>
    </source>
</reference>
<evidence type="ECO:0000313" key="4">
    <source>
        <dbReference type="Proteomes" id="UP001501510"/>
    </source>
</evidence>
<evidence type="ECO:0000256" key="2">
    <source>
        <dbReference type="SAM" id="Phobius"/>
    </source>
</evidence>
<gene>
    <name evidence="3" type="primary">yqfD</name>
    <name evidence="3" type="ORF">GCM10008906_36300</name>
</gene>
<feature type="compositionally biased region" description="Basic and acidic residues" evidence="1">
    <location>
        <begin position="395"/>
        <end position="414"/>
    </location>
</feature>
<dbReference type="NCBIfam" id="TIGR02876">
    <property type="entry name" value="spore_yqfD"/>
    <property type="match status" value="1"/>
</dbReference>
<dbReference type="EMBL" id="BAAACG010000019">
    <property type="protein sequence ID" value="GAA0747323.1"/>
    <property type="molecule type" value="Genomic_DNA"/>
</dbReference>
<sequence length="414" mass="48096">MSNMNFRKFKKAVITIEIQSLIPEKFVNLLWKNSVEIKNIRKISMTIMVMEVNLKDYKTIKCIAKRTRTKVKIVDRKGISFFILMLRKRIAFIVGTILFISMLFIMSTFIWKIDIHCEGGVNVTPYEIRQKLKGYGVTLGINKSQVDIFNIEENLIKDIDNIMWVKARLEGSKLIIKAQERQSPPEIIKDDEPCDLVAKKDGEIQRVYTINGTPVVKKGDIVKKGDVLVKGEQGNEEETEKYFVHSKGKVIAKTFFELTKEVDIYKTNKIRTGKKSKRFYMNFRGKKIYFTKGANKFDKYDKIESNKFIFGKEEFYEVKEKKEKVNVDKVVNAESLKMYNKIVNQFDKSIKAVDKKINHSISGDKCKIRVLVIAEEDISKPIKIDDTIDEDKENEDGSEKDSNQEHNNQNDDNH</sequence>
<dbReference type="Proteomes" id="UP001501510">
    <property type="component" value="Unassembled WGS sequence"/>
</dbReference>
<dbReference type="InterPro" id="IPR010690">
    <property type="entry name" value="YqfD"/>
</dbReference>
<evidence type="ECO:0000313" key="3">
    <source>
        <dbReference type="EMBL" id="GAA0747323.1"/>
    </source>
</evidence>
<protein>
    <submittedName>
        <fullName evidence="3">Sporulation protein YqfD</fullName>
    </submittedName>
</protein>
<organism evidence="3 4">
    <name type="scientific">Clostridium oceanicum</name>
    <dbReference type="NCBI Taxonomy" id="1543"/>
    <lineage>
        <taxon>Bacteria</taxon>
        <taxon>Bacillati</taxon>
        <taxon>Bacillota</taxon>
        <taxon>Clostridia</taxon>
        <taxon>Eubacteriales</taxon>
        <taxon>Clostridiaceae</taxon>
        <taxon>Clostridium</taxon>
    </lineage>
</organism>
<dbReference type="PIRSF" id="PIRSF029895">
    <property type="entry name" value="SpoIV"/>
    <property type="match status" value="1"/>
</dbReference>